<dbReference type="PANTHER" id="PTHR11358:SF26">
    <property type="entry name" value="GUANIDINO ACID HYDROLASE, MITOCHONDRIAL"/>
    <property type="match status" value="1"/>
</dbReference>
<dbReference type="InterPro" id="IPR020855">
    <property type="entry name" value="Ureohydrolase_Mn_BS"/>
</dbReference>
<dbReference type="InterPro" id="IPR006035">
    <property type="entry name" value="Ureohydrolase"/>
</dbReference>
<name>Q6MHV0_BDEBA</name>
<dbReference type="eggNOG" id="COG0010">
    <property type="taxonomic scope" value="Bacteria"/>
</dbReference>
<keyword evidence="2 4" id="KW-0479">Metal-binding</keyword>
<dbReference type="STRING" id="264462.Bd3436"/>
<sequence>MRSTMEYKPLSGREFPRFSAIKTFFRLPYVTIEADYEVGIFGIPYDGGVSYRPGGRFAPAKVREVSSLGRGFHMTRMENFFENLKVADIGDCPTVPIDQKQTYEKIEKFVGEVLSHNKRFLAVGGDHSTTLPVLRALRKKYGKPLAFIHFDAHLDTYPAAWGQEYHHGAFARHAVEEGLVDPKKMVQIGIRGPLAGGDDLNFVNKHGIRVITVDEIRNQPITEFLKTLPTFDETPTYISYDIDNLDPSCAPGTGTPVPGGLTTYEVQRIFRALKIPNLVGGDVVEISPPFDHADITALAGMDALFEMLHLFPTKK</sequence>
<dbReference type="InterPro" id="IPR005925">
    <property type="entry name" value="Agmatinase-rel"/>
</dbReference>
<keyword evidence="3 5" id="KW-0378">Hydrolase</keyword>
<feature type="binding site" evidence="4">
    <location>
        <position position="127"/>
    </location>
    <ligand>
        <name>Mn(2+)</name>
        <dbReference type="ChEBI" id="CHEBI:29035"/>
        <label>1</label>
    </ligand>
</feature>
<comment type="cofactor">
    <cofactor evidence="4">
        <name>Mn(2+)</name>
        <dbReference type="ChEBI" id="CHEBI:29035"/>
    </cofactor>
    <text evidence="4">Binds 2 manganese ions per subunit.</text>
</comment>
<feature type="binding site" evidence="4">
    <location>
        <position position="151"/>
    </location>
    <ligand>
        <name>Mn(2+)</name>
        <dbReference type="ChEBI" id="CHEBI:29035"/>
        <label>1</label>
    </ligand>
</feature>
<evidence type="ECO:0000256" key="4">
    <source>
        <dbReference type="PIRSR" id="PIRSR036979-1"/>
    </source>
</evidence>
<keyword evidence="4" id="KW-0464">Manganese</keyword>
<evidence type="ECO:0000256" key="3">
    <source>
        <dbReference type="ARBA" id="ARBA00022801"/>
    </source>
</evidence>
<dbReference type="KEGG" id="bba:Bd3436"/>
<keyword evidence="7" id="KW-1185">Reference proteome</keyword>
<feature type="binding site" evidence="4">
    <location>
        <position position="241"/>
    </location>
    <ligand>
        <name>Mn(2+)</name>
        <dbReference type="ChEBI" id="CHEBI:29035"/>
        <label>1</label>
    </ligand>
</feature>
<evidence type="ECO:0000313" key="6">
    <source>
        <dbReference type="EMBL" id="CAE78232.1"/>
    </source>
</evidence>
<dbReference type="InterPro" id="IPR023696">
    <property type="entry name" value="Ureohydrolase_dom_sf"/>
</dbReference>
<accession>Q6MHV0</accession>
<dbReference type="EMBL" id="BX842655">
    <property type="protein sequence ID" value="CAE78232.1"/>
    <property type="molecule type" value="Genomic_DNA"/>
</dbReference>
<dbReference type="Gene3D" id="3.40.800.10">
    <property type="entry name" value="Ureohydrolase domain"/>
    <property type="match status" value="1"/>
</dbReference>
<organism evidence="6 7">
    <name type="scientific">Bdellovibrio bacteriovorus (strain ATCC 15356 / DSM 50701 / NCIMB 9529 / HD100)</name>
    <dbReference type="NCBI Taxonomy" id="264462"/>
    <lineage>
        <taxon>Bacteria</taxon>
        <taxon>Pseudomonadati</taxon>
        <taxon>Bdellovibrionota</taxon>
        <taxon>Bdellovibrionia</taxon>
        <taxon>Bdellovibrionales</taxon>
        <taxon>Pseudobdellovibrionaceae</taxon>
        <taxon>Bdellovibrio</taxon>
    </lineage>
</organism>
<dbReference type="NCBIfam" id="TIGR01230">
    <property type="entry name" value="agmatinase"/>
    <property type="match status" value="1"/>
</dbReference>
<dbReference type="PRINTS" id="PR00116">
    <property type="entry name" value="ARGINASE"/>
</dbReference>
<dbReference type="GO" id="GO:0046872">
    <property type="term" value="F:metal ion binding"/>
    <property type="evidence" value="ECO:0007669"/>
    <property type="project" value="UniProtKB-KW"/>
</dbReference>
<dbReference type="AlphaFoldDB" id="Q6MHV0"/>
<dbReference type="Proteomes" id="UP000008080">
    <property type="component" value="Chromosome"/>
</dbReference>
<dbReference type="CDD" id="cd11592">
    <property type="entry name" value="Agmatinase_PAH"/>
    <property type="match status" value="1"/>
</dbReference>
<protein>
    <submittedName>
        <fullName evidence="6">Agmatinase</fullName>
        <ecNumber evidence="6">3.5.3.11</ecNumber>
    </submittedName>
</protein>
<evidence type="ECO:0000256" key="1">
    <source>
        <dbReference type="ARBA" id="ARBA00009227"/>
    </source>
</evidence>
<dbReference type="PANTHER" id="PTHR11358">
    <property type="entry name" value="ARGINASE/AGMATINASE"/>
    <property type="match status" value="1"/>
</dbReference>
<dbReference type="SUPFAM" id="SSF52768">
    <property type="entry name" value="Arginase/deacetylase"/>
    <property type="match status" value="1"/>
</dbReference>
<feature type="binding site" evidence="4">
    <location>
        <position position="243"/>
    </location>
    <ligand>
        <name>Mn(2+)</name>
        <dbReference type="ChEBI" id="CHEBI:29035"/>
        <label>1</label>
    </ligand>
</feature>
<dbReference type="GO" id="GO:0033389">
    <property type="term" value="P:putrescine biosynthetic process from arginine, via agmatine"/>
    <property type="evidence" value="ECO:0007669"/>
    <property type="project" value="TreeGrafter"/>
</dbReference>
<dbReference type="HOGENOM" id="CLU_039478_0_0_7"/>
<evidence type="ECO:0000313" key="7">
    <source>
        <dbReference type="Proteomes" id="UP000008080"/>
    </source>
</evidence>
<proteinExistence type="inferred from homology"/>
<dbReference type="PROSITE" id="PS01053">
    <property type="entry name" value="ARGINASE_1"/>
    <property type="match status" value="1"/>
</dbReference>
<dbReference type="PIRSF" id="PIRSF036979">
    <property type="entry name" value="Arginase"/>
    <property type="match status" value="1"/>
</dbReference>
<gene>
    <name evidence="6" type="primary">speB</name>
    <name evidence="6" type="ordered locus">Bd3436</name>
</gene>
<dbReference type="Pfam" id="PF00491">
    <property type="entry name" value="Arginase"/>
    <property type="match status" value="1"/>
</dbReference>
<dbReference type="EC" id="3.5.3.11" evidence="6"/>
<evidence type="ECO:0000256" key="2">
    <source>
        <dbReference type="ARBA" id="ARBA00022723"/>
    </source>
</evidence>
<evidence type="ECO:0000256" key="5">
    <source>
        <dbReference type="RuleBase" id="RU003684"/>
    </source>
</evidence>
<comment type="similarity">
    <text evidence="1">Belongs to the arginase family. Agmatinase subfamily.</text>
</comment>
<reference evidence="6 7" key="1">
    <citation type="journal article" date="2004" name="Science">
        <title>A predator unmasked: life cycle of Bdellovibrio bacteriovorus from a genomic perspective.</title>
        <authorList>
            <person name="Rendulic S."/>
            <person name="Jagtap P."/>
            <person name="Rosinus A."/>
            <person name="Eppinger M."/>
            <person name="Baar C."/>
            <person name="Lanz C."/>
            <person name="Keller H."/>
            <person name="Lambert C."/>
            <person name="Evans K.J."/>
            <person name="Goesmann A."/>
            <person name="Meyer F."/>
            <person name="Sockett R.E."/>
            <person name="Schuster S.C."/>
        </authorList>
    </citation>
    <scope>NUCLEOTIDE SEQUENCE [LARGE SCALE GENOMIC DNA]</scope>
    <source>
        <strain evidence="7">ATCC 15356 / DSM 50701 / NCIMB 9529 / HD100</strain>
    </source>
</reference>
<dbReference type="GO" id="GO:0008783">
    <property type="term" value="F:agmatinase activity"/>
    <property type="evidence" value="ECO:0007669"/>
    <property type="project" value="UniProtKB-EC"/>
</dbReference>
<feature type="binding site" evidence="4">
    <location>
        <position position="153"/>
    </location>
    <ligand>
        <name>Mn(2+)</name>
        <dbReference type="ChEBI" id="CHEBI:29035"/>
        <label>1</label>
    </ligand>
</feature>
<dbReference type="PROSITE" id="PS51409">
    <property type="entry name" value="ARGINASE_2"/>
    <property type="match status" value="1"/>
</dbReference>
<feature type="binding site" evidence="4">
    <location>
        <position position="155"/>
    </location>
    <ligand>
        <name>Mn(2+)</name>
        <dbReference type="ChEBI" id="CHEBI:29035"/>
        <label>1</label>
    </ligand>
</feature>